<feature type="region of interest" description="Disordered" evidence="1">
    <location>
        <begin position="23"/>
        <end position="43"/>
    </location>
</feature>
<sequence length="284" mass="30861">MNLMADGRSVAAPALLGTALPQRQCRARSRELTSGRPEMTKPDQGLKLSYTDGRPATIGVEAVNQVLRTVGVRVSRIPVPAEAHPILEASKARALSEEESAELISLFSLHRGRLLEQIELAGRKPEAHRGGYLNTSEVGVPPYPKVYDMKTMDADARHAVQERFGKLHVNSSDHGVGIDEVMTVVSGGPWTWFYRLTDGVVAKLSVGAVEIGDPAWRLSYPGLRPHGAFLDAEHGLIVAYAHGPEKFVMRYEEPSVDGAEVLGTNPWIDFGGEVPRLLNGTTPN</sequence>
<keyword evidence="3" id="KW-1185">Reference proteome</keyword>
<accession>A0A233S9P2</accession>
<feature type="compositionally biased region" description="Basic and acidic residues" evidence="1">
    <location>
        <begin position="28"/>
        <end position="41"/>
    </location>
</feature>
<gene>
    <name evidence="2" type="ORF">BEK98_26915</name>
</gene>
<organism evidence="2 3">
    <name type="scientific">Streptomyces diastatochromogenes</name>
    <dbReference type="NCBI Taxonomy" id="42236"/>
    <lineage>
        <taxon>Bacteria</taxon>
        <taxon>Bacillati</taxon>
        <taxon>Actinomycetota</taxon>
        <taxon>Actinomycetes</taxon>
        <taxon>Kitasatosporales</taxon>
        <taxon>Streptomycetaceae</taxon>
        <taxon>Streptomyces</taxon>
    </lineage>
</organism>
<proteinExistence type="predicted"/>
<protein>
    <submittedName>
        <fullName evidence="2">Uncharacterized protein</fullName>
    </submittedName>
</protein>
<name>A0A233S9P2_STRDA</name>
<reference evidence="2 3" key="1">
    <citation type="submission" date="2016-07" db="EMBL/GenBank/DDBJ databases">
        <title>Draft genome of Streptomyces diastatochromogenes.</title>
        <authorList>
            <person name="Podduturi R."/>
            <person name="Lukassen M.B."/>
            <person name="Clausen N."/>
            <person name="Nielsen J.L."/>
            <person name="Jorgensen N.O."/>
        </authorList>
    </citation>
    <scope>NUCLEOTIDE SEQUENCE [LARGE SCALE GENOMIC DNA]</scope>
    <source>
        <strain evidence="2 3">DSM 40608</strain>
    </source>
</reference>
<dbReference type="EMBL" id="MCGQ01000023">
    <property type="protein sequence ID" value="OXY92405.1"/>
    <property type="molecule type" value="Genomic_DNA"/>
</dbReference>
<dbReference type="Proteomes" id="UP000215483">
    <property type="component" value="Unassembled WGS sequence"/>
</dbReference>
<comment type="caution">
    <text evidence="2">The sequence shown here is derived from an EMBL/GenBank/DDBJ whole genome shotgun (WGS) entry which is preliminary data.</text>
</comment>
<dbReference type="AlphaFoldDB" id="A0A233S9P2"/>
<evidence type="ECO:0000256" key="1">
    <source>
        <dbReference type="SAM" id="MobiDB-lite"/>
    </source>
</evidence>
<evidence type="ECO:0000313" key="2">
    <source>
        <dbReference type="EMBL" id="OXY92405.1"/>
    </source>
</evidence>
<evidence type="ECO:0000313" key="3">
    <source>
        <dbReference type="Proteomes" id="UP000215483"/>
    </source>
</evidence>